<evidence type="ECO:0000313" key="1">
    <source>
        <dbReference type="EMBL" id="OEL35943.1"/>
    </source>
</evidence>
<sequence>MDCVCRKLTPTEETKISAFKLIRLASDCGKPVCHPETNAEVSNKNQLVYYYVFMK</sequence>
<dbReference type="AlphaFoldDB" id="A0A1E5WEX5"/>
<organism evidence="1 2">
    <name type="scientific">Dichanthelium oligosanthes</name>
    <dbReference type="NCBI Taxonomy" id="888268"/>
    <lineage>
        <taxon>Eukaryota</taxon>
        <taxon>Viridiplantae</taxon>
        <taxon>Streptophyta</taxon>
        <taxon>Embryophyta</taxon>
        <taxon>Tracheophyta</taxon>
        <taxon>Spermatophyta</taxon>
        <taxon>Magnoliopsida</taxon>
        <taxon>Liliopsida</taxon>
        <taxon>Poales</taxon>
        <taxon>Poaceae</taxon>
        <taxon>PACMAD clade</taxon>
        <taxon>Panicoideae</taxon>
        <taxon>Panicodae</taxon>
        <taxon>Paniceae</taxon>
        <taxon>Dichantheliinae</taxon>
        <taxon>Dichanthelium</taxon>
    </lineage>
</organism>
<evidence type="ECO:0000313" key="2">
    <source>
        <dbReference type="Proteomes" id="UP000095767"/>
    </source>
</evidence>
<name>A0A1E5WEX5_9POAL</name>
<comment type="caution">
    <text evidence="1">The sequence shown here is derived from an EMBL/GenBank/DDBJ whole genome shotgun (WGS) entry which is preliminary data.</text>
</comment>
<evidence type="ECO:0008006" key="3">
    <source>
        <dbReference type="Google" id="ProtNLM"/>
    </source>
</evidence>
<keyword evidence="2" id="KW-1185">Reference proteome</keyword>
<dbReference type="EMBL" id="LWDX02010553">
    <property type="protein sequence ID" value="OEL35943.1"/>
    <property type="molecule type" value="Genomic_DNA"/>
</dbReference>
<proteinExistence type="predicted"/>
<accession>A0A1E5WEX5</accession>
<gene>
    <name evidence="1" type="ORF">BAE44_0003036</name>
</gene>
<dbReference type="Proteomes" id="UP000095767">
    <property type="component" value="Unassembled WGS sequence"/>
</dbReference>
<reference evidence="1 2" key="1">
    <citation type="submission" date="2016-09" db="EMBL/GenBank/DDBJ databases">
        <title>The draft genome of Dichanthelium oligosanthes: A C3 panicoid grass species.</title>
        <authorList>
            <person name="Studer A.J."/>
            <person name="Schnable J.C."/>
            <person name="Brutnell T.P."/>
        </authorList>
    </citation>
    <scope>NUCLEOTIDE SEQUENCE [LARGE SCALE GENOMIC DNA]</scope>
    <source>
        <strain evidence="2">cv. Kellogg 1175</strain>
        <tissue evidence="1">Leaf</tissue>
    </source>
</reference>
<protein>
    <recommendedName>
        <fullName evidence="3">Bifunctional inhibitor/plant lipid transfer protein/seed storage helical domain-containing protein</fullName>
    </recommendedName>
</protein>